<accession>A0A8S3QY48</accession>
<evidence type="ECO:0000256" key="1">
    <source>
        <dbReference type="SAM" id="MobiDB-lite"/>
    </source>
</evidence>
<evidence type="ECO:0000313" key="3">
    <source>
        <dbReference type="Proteomes" id="UP000683360"/>
    </source>
</evidence>
<dbReference type="Proteomes" id="UP000683360">
    <property type="component" value="Unassembled WGS sequence"/>
</dbReference>
<feature type="compositionally biased region" description="Polar residues" evidence="1">
    <location>
        <begin position="10"/>
        <end position="20"/>
    </location>
</feature>
<evidence type="ECO:0000313" key="2">
    <source>
        <dbReference type="EMBL" id="CAG2199639.1"/>
    </source>
</evidence>
<dbReference type="AlphaFoldDB" id="A0A8S3QY48"/>
<comment type="caution">
    <text evidence="2">The sequence shown here is derived from an EMBL/GenBank/DDBJ whole genome shotgun (WGS) entry which is preliminary data.</text>
</comment>
<feature type="region of interest" description="Disordered" evidence="1">
    <location>
        <begin position="351"/>
        <end position="386"/>
    </location>
</feature>
<reference evidence="2" key="1">
    <citation type="submission" date="2021-03" db="EMBL/GenBank/DDBJ databases">
        <authorList>
            <person name="Bekaert M."/>
        </authorList>
    </citation>
    <scope>NUCLEOTIDE SEQUENCE</scope>
</reference>
<name>A0A8S3QY48_MYTED</name>
<dbReference type="OrthoDB" id="2431110at2759"/>
<organism evidence="2 3">
    <name type="scientific">Mytilus edulis</name>
    <name type="common">Blue mussel</name>
    <dbReference type="NCBI Taxonomy" id="6550"/>
    <lineage>
        <taxon>Eukaryota</taxon>
        <taxon>Metazoa</taxon>
        <taxon>Spiralia</taxon>
        <taxon>Lophotrochozoa</taxon>
        <taxon>Mollusca</taxon>
        <taxon>Bivalvia</taxon>
        <taxon>Autobranchia</taxon>
        <taxon>Pteriomorphia</taxon>
        <taxon>Mytilida</taxon>
        <taxon>Mytiloidea</taxon>
        <taxon>Mytilidae</taxon>
        <taxon>Mytilinae</taxon>
        <taxon>Mytilus</taxon>
    </lineage>
</organism>
<keyword evidence="3" id="KW-1185">Reference proteome</keyword>
<feature type="compositionally biased region" description="Basic and acidic residues" evidence="1">
    <location>
        <begin position="377"/>
        <end position="386"/>
    </location>
</feature>
<proteinExistence type="predicted"/>
<gene>
    <name evidence="2" type="ORF">MEDL_14264</name>
</gene>
<feature type="region of interest" description="Disordered" evidence="1">
    <location>
        <begin position="1"/>
        <end position="20"/>
    </location>
</feature>
<dbReference type="EMBL" id="CAJPWZ010000722">
    <property type="protein sequence ID" value="CAG2199639.1"/>
    <property type="molecule type" value="Genomic_DNA"/>
</dbReference>
<sequence length="386" mass="44722">MHQGNHCEKPSTSGVQQPWAHTQSMIDVKRRFKDHLRSLSGSETYPESDNEDEKFWSNVTLNDIDMVMWRIFYPPQLDHKTCHRSTNYLPVMSISRKRKEGKCVQGVEENLSIDILKTIKLNISWTTNGSVASQKNQNEKKTVIRKYHQNTLYLECTKETIVKKPSTSGVQQPWAHTQSMIEVKRRFKDHLRSLSGSETYPESDNEDEKFWSNVTLNDIDMVIKNENIHKIQEKKQQTDFDTAKTEMIKNCTKYILHNLIVEGNNQIHLLAKVNWFTPLPASIRYHCGEPIEAWNSELNDTFGPSAFIPVHRFYCRFVEADGNSSRQPAVYAQMNEATKSKNKQNTEILSFSNKQEEGTYAETQGGIYNKAGNMRNKQNENHDISR</sequence>
<protein>
    <submittedName>
        <fullName evidence="2">Uncharacterized protein</fullName>
    </submittedName>
</protein>